<evidence type="ECO:0000256" key="6">
    <source>
        <dbReference type="RuleBase" id="RU000461"/>
    </source>
</evidence>
<evidence type="ECO:0000313" key="8">
    <source>
        <dbReference type="Proteomes" id="UP000001514"/>
    </source>
</evidence>
<evidence type="ECO:0000256" key="5">
    <source>
        <dbReference type="ARBA" id="ARBA00023004"/>
    </source>
</evidence>
<dbReference type="EMBL" id="GL377565">
    <property type="protein sequence ID" value="EFJ37856.1"/>
    <property type="molecule type" value="Genomic_DNA"/>
</dbReference>
<keyword evidence="5 6" id="KW-0408">Iron</keyword>
<proteinExistence type="inferred from homology"/>
<evidence type="ECO:0000313" key="7">
    <source>
        <dbReference type="EMBL" id="EFJ37856.1"/>
    </source>
</evidence>
<dbReference type="Gene3D" id="1.10.630.10">
    <property type="entry name" value="Cytochrome P450"/>
    <property type="match status" value="1"/>
</dbReference>
<keyword evidence="8" id="KW-1185">Reference proteome</keyword>
<dbReference type="OMA" id="SEAWENP"/>
<dbReference type="AlphaFoldDB" id="D8QQT1"/>
<dbReference type="GO" id="GO:0005506">
    <property type="term" value="F:iron ion binding"/>
    <property type="evidence" value="ECO:0007669"/>
    <property type="project" value="InterPro"/>
</dbReference>
<dbReference type="InterPro" id="IPR017972">
    <property type="entry name" value="Cyt_P450_CS"/>
</dbReference>
<keyword evidence="6" id="KW-0503">Monooxygenase</keyword>
<gene>
    <name evidence="7" type="ORF">SELMODRAFT_29411</name>
</gene>
<evidence type="ECO:0000256" key="1">
    <source>
        <dbReference type="ARBA" id="ARBA00010617"/>
    </source>
</evidence>
<dbReference type="eggNOG" id="KOG0156">
    <property type="taxonomic scope" value="Eukaryota"/>
</dbReference>
<dbReference type="Proteomes" id="UP000001514">
    <property type="component" value="Unassembled WGS sequence"/>
</dbReference>
<keyword evidence="4 6" id="KW-0560">Oxidoreductase</keyword>
<comment type="similarity">
    <text evidence="1 6">Belongs to the cytochrome P450 family.</text>
</comment>
<keyword evidence="2 6" id="KW-0349">Heme</keyword>
<dbReference type="HOGENOM" id="CLU_001570_29_5_1"/>
<dbReference type="OrthoDB" id="442633at2759"/>
<dbReference type="GO" id="GO:0020037">
    <property type="term" value="F:heme binding"/>
    <property type="evidence" value="ECO:0007669"/>
    <property type="project" value="InterPro"/>
</dbReference>
<evidence type="ECO:0008006" key="9">
    <source>
        <dbReference type="Google" id="ProtNLM"/>
    </source>
</evidence>
<dbReference type="KEGG" id="smo:SELMODRAFT_29411"/>
<sequence length="80" mass="8522">LIPHTSPEPRIVAGFEIPAKATVVIKAYAIGRDSQAWPNDPGKLRPGRFVGSNINVYGHDFELLPFGSGKRGCPGLPLGV</sequence>
<accession>D8QQT1</accession>
<feature type="non-terminal residue" evidence="7">
    <location>
        <position position="1"/>
    </location>
</feature>
<organism evidence="8">
    <name type="scientific">Selaginella moellendorffii</name>
    <name type="common">Spikemoss</name>
    <dbReference type="NCBI Taxonomy" id="88036"/>
    <lineage>
        <taxon>Eukaryota</taxon>
        <taxon>Viridiplantae</taxon>
        <taxon>Streptophyta</taxon>
        <taxon>Embryophyta</taxon>
        <taxon>Tracheophyta</taxon>
        <taxon>Lycopodiopsida</taxon>
        <taxon>Selaginellales</taxon>
        <taxon>Selaginellaceae</taxon>
        <taxon>Selaginella</taxon>
    </lineage>
</organism>
<dbReference type="SUPFAM" id="SSF48264">
    <property type="entry name" value="Cytochrome P450"/>
    <property type="match status" value="1"/>
</dbReference>
<dbReference type="GO" id="GO:0004497">
    <property type="term" value="F:monooxygenase activity"/>
    <property type="evidence" value="ECO:0007669"/>
    <property type="project" value="UniProtKB-KW"/>
</dbReference>
<dbReference type="Pfam" id="PF00067">
    <property type="entry name" value="p450"/>
    <property type="match status" value="1"/>
</dbReference>
<dbReference type="InterPro" id="IPR001128">
    <property type="entry name" value="Cyt_P450"/>
</dbReference>
<dbReference type="PANTHER" id="PTHR47944:SF4">
    <property type="entry name" value="OS09G0441700 PROTEIN"/>
    <property type="match status" value="1"/>
</dbReference>
<dbReference type="GO" id="GO:0016705">
    <property type="term" value="F:oxidoreductase activity, acting on paired donors, with incorporation or reduction of molecular oxygen"/>
    <property type="evidence" value="ECO:0007669"/>
    <property type="project" value="InterPro"/>
</dbReference>
<evidence type="ECO:0000256" key="2">
    <source>
        <dbReference type="ARBA" id="ARBA00022617"/>
    </source>
</evidence>
<dbReference type="PANTHER" id="PTHR47944">
    <property type="entry name" value="CYTOCHROME P450 98A9"/>
    <property type="match status" value="1"/>
</dbReference>
<feature type="non-terminal residue" evidence="7">
    <location>
        <position position="80"/>
    </location>
</feature>
<dbReference type="InterPro" id="IPR036396">
    <property type="entry name" value="Cyt_P450_sf"/>
</dbReference>
<name>D8QQT1_SELML</name>
<keyword evidence="3 6" id="KW-0479">Metal-binding</keyword>
<evidence type="ECO:0000256" key="3">
    <source>
        <dbReference type="ARBA" id="ARBA00022723"/>
    </source>
</evidence>
<reference evidence="7 8" key="1">
    <citation type="journal article" date="2011" name="Science">
        <title>The Selaginella genome identifies genetic changes associated with the evolution of vascular plants.</title>
        <authorList>
            <person name="Banks J.A."/>
            <person name="Nishiyama T."/>
            <person name="Hasebe M."/>
            <person name="Bowman J.L."/>
            <person name="Gribskov M."/>
            <person name="dePamphilis C."/>
            <person name="Albert V.A."/>
            <person name="Aono N."/>
            <person name="Aoyama T."/>
            <person name="Ambrose B.A."/>
            <person name="Ashton N.W."/>
            <person name="Axtell M.J."/>
            <person name="Barker E."/>
            <person name="Barker M.S."/>
            <person name="Bennetzen J.L."/>
            <person name="Bonawitz N.D."/>
            <person name="Chapple C."/>
            <person name="Cheng C."/>
            <person name="Correa L.G."/>
            <person name="Dacre M."/>
            <person name="DeBarry J."/>
            <person name="Dreyer I."/>
            <person name="Elias M."/>
            <person name="Engstrom E.M."/>
            <person name="Estelle M."/>
            <person name="Feng L."/>
            <person name="Finet C."/>
            <person name="Floyd S.K."/>
            <person name="Frommer W.B."/>
            <person name="Fujita T."/>
            <person name="Gramzow L."/>
            <person name="Gutensohn M."/>
            <person name="Harholt J."/>
            <person name="Hattori M."/>
            <person name="Heyl A."/>
            <person name="Hirai T."/>
            <person name="Hiwatashi Y."/>
            <person name="Ishikawa M."/>
            <person name="Iwata M."/>
            <person name="Karol K.G."/>
            <person name="Koehler B."/>
            <person name="Kolukisaoglu U."/>
            <person name="Kubo M."/>
            <person name="Kurata T."/>
            <person name="Lalonde S."/>
            <person name="Li K."/>
            <person name="Li Y."/>
            <person name="Litt A."/>
            <person name="Lyons E."/>
            <person name="Manning G."/>
            <person name="Maruyama T."/>
            <person name="Michael T.P."/>
            <person name="Mikami K."/>
            <person name="Miyazaki S."/>
            <person name="Morinaga S."/>
            <person name="Murata T."/>
            <person name="Mueller-Roeber B."/>
            <person name="Nelson D.R."/>
            <person name="Obara M."/>
            <person name="Oguri Y."/>
            <person name="Olmstead R.G."/>
            <person name="Onodera N."/>
            <person name="Petersen B.L."/>
            <person name="Pils B."/>
            <person name="Prigge M."/>
            <person name="Rensing S.A."/>
            <person name="Riano-Pachon D.M."/>
            <person name="Roberts A.W."/>
            <person name="Sato Y."/>
            <person name="Scheller H.V."/>
            <person name="Schulz B."/>
            <person name="Schulz C."/>
            <person name="Shakirov E.V."/>
            <person name="Shibagaki N."/>
            <person name="Shinohara N."/>
            <person name="Shippen D.E."/>
            <person name="Soerensen I."/>
            <person name="Sotooka R."/>
            <person name="Sugimoto N."/>
            <person name="Sugita M."/>
            <person name="Sumikawa N."/>
            <person name="Tanurdzic M."/>
            <person name="Theissen G."/>
            <person name="Ulvskov P."/>
            <person name="Wakazuki S."/>
            <person name="Weng J.K."/>
            <person name="Willats W.W."/>
            <person name="Wipf D."/>
            <person name="Wolf P.G."/>
            <person name="Yang L."/>
            <person name="Zimmer A.D."/>
            <person name="Zhu Q."/>
            <person name="Mitros T."/>
            <person name="Hellsten U."/>
            <person name="Loque D."/>
            <person name="Otillar R."/>
            <person name="Salamov A."/>
            <person name="Schmutz J."/>
            <person name="Shapiro H."/>
            <person name="Lindquist E."/>
            <person name="Lucas S."/>
            <person name="Rokhsar D."/>
            <person name="Grigoriev I.V."/>
        </authorList>
    </citation>
    <scope>NUCLEOTIDE SEQUENCE [LARGE SCALE GENOMIC DNA]</scope>
</reference>
<evidence type="ECO:0000256" key="4">
    <source>
        <dbReference type="ARBA" id="ARBA00023002"/>
    </source>
</evidence>
<dbReference type="PROSITE" id="PS00086">
    <property type="entry name" value="CYTOCHROME_P450"/>
    <property type="match status" value="1"/>
</dbReference>
<dbReference type="InParanoid" id="D8QQT1"/>
<protein>
    <recommendedName>
        <fullName evidence="9">Cytochrome P450-like protein</fullName>
    </recommendedName>
</protein>